<dbReference type="EMBL" id="KB097701">
    <property type="protein sequence ID" value="ESN91241.1"/>
    <property type="molecule type" value="Genomic_DNA"/>
</dbReference>
<organism evidence="3 4">
    <name type="scientific">Helobdella robusta</name>
    <name type="common">Californian leech</name>
    <dbReference type="NCBI Taxonomy" id="6412"/>
    <lineage>
        <taxon>Eukaryota</taxon>
        <taxon>Metazoa</taxon>
        <taxon>Spiralia</taxon>
        <taxon>Lophotrochozoa</taxon>
        <taxon>Annelida</taxon>
        <taxon>Clitellata</taxon>
        <taxon>Hirudinea</taxon>
        <taxon>Rhynchobdellida</taxon>
        <taxon>Glossiphoniidae</taxon>
        <taxon>Helobdella</taxon>
    </lineage>
</organism>
<keyword evidence="4" id="KW-1185">Reference proteome</keyword>
<dbReference type="InParanoid" id="T1FHQ8"/>
<dbReference type="AlphaFoldDB" id="T1FHQ8"/>
<dbReference type="KEGG" id="hro:HELRODRAFT_182097"/>
<dbReference type="EMBL" id="AMQM01007973">
    <property type="status" value="NOT_ANNOTATED_CDS"/>
    <property type="molecule type" value="Genomic_DNA"/>
</dbReference>
<evidence type="ECO:0000256" key="1">
    <source>
        <dbReference type="SAM" id="SignalP"/>
    </source>
</evidence>
<gene>
    <name evidence="3" type="primary">20208357</name>
    <name evidence="2" type="ORF">HELRODRAFT_182097</name>
</gene>
<evidence type="ECO:0000313" key="4">
    <source>
        <dbReference type="Proteomes" id="UP000015101"/>
    </source>
</evidence>
<evidence type="ECO:0000313" key="2">
    <source>
        <dbReference type="EMBL" id="ESN91241.1"/>
    </source>
</evidence>
<proteinExistence type="predicted"/>
<dbReference type="Proteomes" id="UP000015101">
    <property type="component" value="Unassembled WGS sequence"/>
</dbReference>
<dbReference type="RefSeq" id="XP_009030647.1">
    <property type="nucleotide sequence ID" value="XM_009032399.1"/>
</dbReference>
<accession>T1FHQ8</accession>
<dbReference type="CTD" id="20208357"/>
<reference evidence="2 4" key="2">
    <citation type="journal article" date="2013" name="Nature">
        <title>Insights into bilaterian evolution from three spiralian genomes.</title>
        <authorList>
            <person name="Simakov O."/>
            <person name="Marletaz F."/>
            <person name="Cho S.J."/>
            <person name="Edsinger-Gonzales E."/>
            <person name="Havlak P."/>
            <person name="Hellsten U."/>
            <person name="Kuo D.H."/>
            <person name="Larsson T."/>
            <person name="Lv J."/>
            <person name="Arendt D."/>
            <person name="Savage R."/>
            <person name="Osoegawa K."/>
            <person name="de Jong P."/>
            <person name="Grimwood J."/>
            <person name="Chapman J.A."/>
            <person name="Shapiro H."/>
            <person name="Aerts A."/>
            <person name="Otillar R.P."/>
            <person name="Terry A.Y."/>
            <person name="Boore J.L."/>
            <person name="Grigoriev I.V."/>
            <person name="Lindberg D.R."/>
            <person name="Seaver E.C."/>
            <person name="Weisblat D.A."/>
            <person name="Putnam N.H."/>
            <person name="Rokhsar D.S."/>
        </authorList>
    </citation>
    <scope>NUCLEOTIDE SEQUENCE</scope>
</reference>
<feature type="chain" id="PRO_5010980704" evidence="1">
    <location>
        <begin position="19"/>
        <end position="243"/>
    </location>
</feature>
<sequence>MSGSRVQLFFFTVACVLGLYLGCCEFFHRDTSNVSVGDLENILETETPPTSPGDGGLLLQDIQNDVDILTNLSNEMNNFPSSPISSKPSSPVLSKFSKAVFKGMKNNRIKGNVKSEDDQARRIAEYNQNLVFIAEEHSSLSSFSSVISKPELKIFKEFAENCKDEKDELLVDEDDFSADEFYKFHTPKDVEDDNVSEKSSLKPSYRSRKVRKSGLSMVQMVREIPEFNHLLTDCLAKFEQFII</sequence>
<evidence type="ECO:0000313" key="3">
    <source>
        <dbReference type="EnsemblMetazoa" id="HelroP182097"/>
    </source>
</evidence>
<dbReference type="EnsemblMetazoa" id="HelroT182097">
    <property type="protein sequence ID" value="HelroP182097"/>
    <property type="gene ID" value="HelroG182097"/>
</dbReference>
<protein>
    <submittedName>
        <fullName evidence="2 3">Uncharacterized protein</fullName>
    </submittedName>
</protein>
<reference evidence="4" key="1">
    <citation type="submission" date="2012-12" db="EMBL/GenBank/DDBJ databases">
        <authorList>
            <person name="Hellsten U."/>
            <person name="Grimwood J."/>
            <person name="Chapman J.A."/>
            <person name="Shapiro H."/>
            <person name="Aerts A."/>
            <person name="Otillar R.P."/>
            <person name="Terry A.Y."/>
            <person name="Boore J.L."/>
            <person name="Simakov O."/>
            <person name="Marletaz F."/>
            <person name="Cho S.-J."/>
            <person name="Edsinger-Gonzales E."/>
            <person name="Havlak P."/>
            <person name="Kuo D.-H."/>
            <person name="Larsson T."/>
            <person name="Lv J."/>
            <person name="Arendt D."/>
            <person name="Savage R."/>
            <person name="Osoegawa K."/>
            <person name="de Jong P."/>
            <person name="Lindberg D.R."/>
            <person name="Seaver E.C."/>
            <person name="Weisblat D.A."/>
            <person name="Putnam N.H."/>
            <person name="Grigoriev I.V."/>
            <person name="Rokhsar D.S."/>
        </authorList>
    </citation>
    <scope>NUCLEOTIDE SEQUENCE</scope>
</reference>
<dbReference type="HOGENOM" id="CLU_1143638_0_0_1"/>
<feature type="signal peptide" evidence="1">
    <location>
        <begin position="1"/>
        <end position="18"/>
    </location>
</feature>
<keyword evidence="1" id="KW-0732">Signal</keyword>
<name>T1FHQ8_HELRO</name>
<reference evidence="3" key="3">
    <citation type="submission" date="2015-06" db="UniProtKB">
        <authorList>
            <consortium name="EnsemblMetazoa"/>
        </authorList>
    </citation>
    <scope>IDENTIFICATION</scope>
</reference>
<dbReference type="GeneID" id="20208357"/>